<dbReference type="KEGG" id="dma:DMR_15010"/>
<gene>
    <name evidence="1" type="ordered locus">DMR_15010</name>
</gene>
<name>C4XNL7_SOLM1</name>
<keyword evidence="2" id="KW-1185">Reference proteome</keyword>
<dbReference type="Proteomes" id="UP000009071">
    <property type="component" value="Chromosome"/>
</dbReference>
<proteinExistence type="predicted"/>
<dbReference type="AlphaFoldDB" id="C4XNL7"/>
<evidence type="ECO:0000313" key="1">
    <source>
        <dbReference type="EMBL" id="BAH74992.1"/>
    </source>
</evidence>
<protein>
    <submittedName>
        <fullName evidence="1">Uncharacterized protein</fullName>
    </submittedName>
</protein>
<evidence type="ECO:0000313" key="2">
    <source>
        <dbReference type="Proteomes" id="UP000009071"/>
    </source>
</evidence>
<sequence length="177" mass="18965">MKKINVILVSYHFPSSPLQGLDHTPELAAGHHGSHKHTGSAIGGCAYGVSAFVTLGAVADTDRHRRAHIRSQSWAGVVSCRYDLSDMRCPHGRYKILHPIGSGVGNGGCKAYACTATAEASIQSLLSPKQSPLPLPCSFSGDDTKNASHMSLIRWTNNSYRITLKYSSPTWITAGFG</sequence>
<reference evidence="1 2" key="1">
    <citation type="journal article" date="2009" name="Genome Res.">
        <title>Whole genome sequence of Desulfovibrio magneticus strain RS-1 revealed common gene clusters in magnetotactic bacteria.</title>
        <authorList>
            <person name="Nakazawa H."/>
            <person name="Arakaki A."/>
            <person name="Narita-Yamada S."/>
            <person name="Yashiro I."/>
            <person name="Jinno K."/>
            <person name="Aoki N."/>
            <person name="Tsuruyama A."/>
            <person name="Okamura Y."/>
            <person name="Tanikawa S."/>
            <person name="Fujita N."/>
            <person name="Takeyama H."/>
            <person name="Matsunaga T."/>
        </authorList>
    </citation>
    <scope>NUCLEOTIDE SEQUENCE [LARGE SCALE GENOMIC DNA]</scope>
    <source>
        <strain evidence="2">ATCC 700980 / DSM 13731 / RS-1</strain>
    </source>
</reference>
<dbReference type="STRING" id="573370.DMR_15010"/>
<dbReference type="EMBL" id="AP010904">
    <property type="protein sequence ID" value="BAH74992.1"/>
    <property type="molecule type" value="Genomic_DNA"/>
</dbReference>
<dbReference type="HOGENOM" id="CLU_1515549_0_0_7"/>
<accession>C4XNL7</accession>
<organism evidence="1 2">
    <name type="scientific">Solidesulfovibrio magneticus (strain ATCC 700980 / DSM 13731 / RS-1)</name>
    <name type="common">Desulfovibrio magneticus</name>
    <dbReference type="NCBI Taxonomy" id="573370"/>
    <lineage>
        <taxon>Bacteria</taxon>
        <taxon>Pseudomonadati</taxon>
        <taxon>Thermodesulfobacteriota</taxon>
        <taxon>Desulfovibrionia</taxon>
        <taxon>Desulfovibrionales</taxon>
        <taxon>Desulfovibrionaceae</taxon>
        <taxon>Solidesulfovibrio</taxon>
    </lineage>
</organism>